<dbReference type="RefSeq" id="XP_056084194.1">
    <property type="nucleotide sequence ID" value="XM_056230256.1"/>
</dbReference>
<evidence type="ECO:0000313" key="2">
    <source>
        <dbReference type="Proteomes" id="UP001162087"/>
    </source>
</evidence>
<keyword evidence="2" id="KW-1185">Reference proteome</keyword>
<dbReference type="EMBL" id="OX365908">
    <property type="protein sequence ID" value="CAI4047995.1"/>
    <property type="molecule type" value="Genomic_DNA"/>
</dbReference>
<dbReference type="GeneID" id="80926185"/>
<dbReference type="Proteomes" id="UP001162087">
    <property type="component" value="Chromosome 13"/>
</dbReference>
<evidence type="ECO:0000313" key="1">
    <source>
        <dbReference type="EMBL" id="CAI4047995.1"/>
    </source>
</evidence>
<sequence>MDHLKFSPLAISEANFLHESSFDSIDHSWFLLLGFEQDHEYEVYMPINSNEAGSQWYVEKVIRIPVQGNEQINQEGLERRINLAKVTQRNIHILGILDLYQLEQDKKTNNEVTKNILAQLTPLELRYLIRYNVSPPHASYQEVTNSVKGFQIKNRVQLGAEITLEFLRDRVQIDDMNDRYQILIPDNDMGPNCGELQLIDMKDKEINIQEYNNNAVKKLIGRINRMIKFLESYDTNGKSFFARRDVILRKIAMLVTQLQRGGTSDMNYLLDNKINEIRLLEISCKQWEISNALKK</sequence>
<protein>
    <submittedName>
        <fullName evidence="1">Uncharacterized protein</fullName>
    </submittedName>
</protein>
<organism evidence="1 2">
    <name type="scientific">Saccharomyces kudriavzevii (strain ATCC MYA-4449 / AS 2.2408 / CBS 8840 / NBRC 1802 / NCYC 2889)</name>
    <name type="common">Yeast</name>
    <dbReference type="NCBI Taxonomy" id="226230"/>
    <lineage>
        <taxon>Eukaryota</taxon>
        <taxon>Fungi</taxon>
        <taxon>Dikarya</taxon>
        <taxon>Ascomycota</taxon>
        <taxon>Saccharomycotina</taxon>
        <taxon>Saccharomycetes</taxon>
        <taxon>Saccharomycetales</taxon>
        <taxon>Saccharomycetaceae</taxon>
        <taxon>Saccharomyces</taxon>
    </lineage>
</organism>
<reference evidence="1" key="1">
    <citation type="submission" date="2022-10" db="EMBL/GenBank/DDBJ databases">
        <authorList>
            <person name="Byrne P K."/>
        </authorList>
    </citation>
    <scope>NUCLEOTIDE SEQUENCE</scope>
    <source>
        <strain evidence="1">IFO1802</strain>
    </source>
</reference>
<accession>A0AA35J6L2</accession>
<name>A0AA35J6L2_SACK1</name>
<dbReference type="AlphaFoldDB" id="A0AA35J6L2"/>
<gene>
    <name evidence="1" type="primary">SKDI13G1600</name>
    <name evidence="1" type="ORF">SKDI_13G1600</name>
</gene>
<proteinExistence type="predicted"/>